<dbReference type="InterPro" id="IPR014743">
    <property type="entry name" value="Cl-channel_core"/>
</dbReference>
<protein>
    <submittedName>
        <fullName evidence="2">Hypothetical membrane-anchored protein</fullName>
    </submittedName>
</protein>
<keyword evidence="3" id="KW-1185">Reference proteome</keyword>
<proteinExistence type="predicted"/>
<keyword evidence="1" id="KW-0472">Membrane</keyword>
<reference evidence="2 3" key="1">
    <citation type="journal article" date="2011" name="J. Bacteriol.">
        <title>Complete genome and proteome of Acholeplasma laidlawii.</title>
        <authorList>
            <person name="Lazarev V.N."/>
            <person name="Levitskii S.A."/>
            <person name="Basovskii Y.I."/>
            <person name="Chukin M.M."/>
            <person name="Akopian T.A."/>
            <person name="Vereshchagin V.V."/>
            <person name="Kostrjukova E.S."/>
            <person name="Kovaleva G.Y."/>
            <person name="Kazanov M.D."/>
            <person name="Malko D.B."/>
            <person name="Vitreschak A.G."/>
            <person name="Sernova N.V."/>
            <person name="Gelfand M.S."/>
            <person name="Demina I.A."/>
            <person name="Serebryakova M.V."/>
            <person name="Galyamina M.A."/>
            <person name="Vtyurin N.N."/>
            <person name="Rogov S.I."/>
            <person name="Alexeev D.G."/>
            <person name="Ladygina V.G."/>
            <person name="Govorun V.M."/>
        </authorList>
    </citation>
    <scope>NUCLEOTIDE SEQUENCE [LARGE SCALE GENOMIC DNA]</scope>
    <source>
        <strain evidence="2 3">PG-8A</strain>
    </source>
</reference>
<dbReference type="GeneID" id="41338625"/>
<dbReference type="EMBL" id="CP000896">
    <property type="protein sequence ID" value="ABX81063.1"/>
    <property type="molecule type" value="Genomic_DNA"/>
</dbReference>
<accession>A9NFD3</accession>
<keyword evidence="1" id="KW-1133">Transmembrane helix</keyword>
<gene>
    <name evidence="2" type="ordered locus">ACL_0443</name>
</gene>
<organism evidence="2 3">
    <name type="scientific">Acholeplasma laidlawii (strain PG-8A)</name>
    <dbReference type="NCBI Taxonomy" id="441768"/>
    <lineage>
        <taxon>Bacteria</taxon>
        <taxon>Bacillati</taxon>
        <taxon>Mycoplasmatota</taxon>
        <taxon>Mollicutes</taxon>
        <taxon>Acholeplasmatales</taxon>
        <taxon>Acholeplasmataceae</taxon>
        <taxon>Acholeplasma</taxon>
    </lineage>
</organism>
<dbReference type="Proteomes" id="UP000008558">
    <property type="component" value="Chromosome"/>
</dbReference>
<sequence length="62" mass="7302">MMKEKTSLNHMLVIVLLYSGITGIITGLFLYLFRYLSSLLLELTYSIYLSVQSNLWYLPFFE</sequence>
<dbReference type="KEGG" id="acl:ACL_0443"/>
<keyword evidence="1" id="KW-0812">Transmembrane</keyword>
<evidence type="ECO:0000313" key="2">
    <source>
        <dbReference type="EMBL" id="ABX81063.1"/>
    </source>
</evidence>
<dbReference type="AlphaFoldDB" id="A9NFD3"/>
<evidence type="ECO:0000313" key="3">
    <source>
        <dbReference type="Proteomes" id="UP000008558"/>
    </source>
</evidence>
<evidence type="ECO:0000256" key="1">
    <source>
        <dbReference type="SAM" id="Phobius"/>
    </source>
</evidence>
<feature type="transmembrane region" description="Helical" evidence="1">
    <location>
        <begin position="12"/>
        <end position="33"/>
    </location>
</feature>
<dbReference type="STRING" id="441768.ACL_0443"/>
<dbReference type="HOGENOM" id="CLU_2893507_0_0_14"/>
<dbReference type="SUPFAM" id="SSF81340">
    <property type="entry name" value="Clc chloride channel"/>
    <property type="match status" value="1"/>
</dbReference>
<name>A9NFD3_ACHLI</name>
<dbReference type="RefSeq" id="WP_012242394.1">
    <property type="nucleotide sequence ID" value="NC_010163.1"/>
</dbReference>